<evidence type="ECO:0000313" key="2">
    <source>
        <dbReference type="EMBL" id="CAG9328939.1"/>
    </source>
</evidence>
<dbReference type="Proteomes" id="UP001162131">
    <property type="component" value="Unassembled WGS sequence"/>
</dbReference>
<evidence type="ECO:0000256" key="1">
    <source>
        <dbReference type="SAM" id="MobiDB-lite"/>
    </source>
</evidence>
<keyword evidence="3" id="KW-1185">Reference proteome</keyword>
<comment type="caution">
    <text evidence="2">The sequence shown here is derived from an EMBL/GenBank/DDBJ whole genome shotgun (WGS) entry which is preliminary data.</text>
</comment>
<feature type="compositionally biased region" description="Polar residues" evidence="1">
    <location>
        <begin position="45"/>
        <end position="59"/>
    </location>
</feature>
<proteinExistence type="predicted"/>
<sequence>MKKFTPDMRNLGGRKVIVDLMNNHYACLLNIKPVINTRDQPHPHVNNTSKHSVSGTQPKSKNEPDLAEVREGFRRVANVKRSSIDTTKPGTFSMSTKLSEYRQRKKQSIKSDHMNNIKHMQRRINDIGSLQERKKNKYDPIANPVMFFRSVDETDHPTLNDKFISKVLRPPKTSDIYSYMAKQTGRRRTTRPKSAEGSMEEEISMTPSVHERSNNPQLELKKQLLEVITNNRIYTDKDLEELFLRTREANSHLSPDIVEDAIAYVQSELDS</sequence>
<gene>
    <name evidence="2" type="ORF">BSTOLATCC_MIC47778</name>
</gene>
<reference evidence="2" key="1">
    <citation type="submission" date="2021-09" db="EMBL/GenBank/DDBJ databases">
        <authorList>
            <consortium name="AG Swart"/>
            <person name="Singh M."/>
            <person name="Singh A."/>
            <person name="Seah K."/>
            <person name="Emmerich C."/>
        </authorList>
    </citation>
    <scope>NUCLEOTIDE SEQUENCE</scope>
    <source>
        <strain evidence="2">ATCC30299</strain>
    </source>
</reference>
<protein>
    <submittedName>
        <fullName evidence="2">Uncharacterized protein</fullName>
    </submittedName>
</protein>
<name>A0AAU9JVK6_9CILI</name>
<feature type="region of interest" description="Disordered" evidence="1">
    <location>
        <begin position="38"/>
        <end position="67"/>
    </location>
</feature>
<evidence type="ECO:0000313" key="3">
    <source>
        <dbReference type="Proteomes" id="UP001162131"/>
    </source>
</evidence>
<accession>A0AAU9JVK6</accession>
<feature type="region of interest" description="Disordered" evidence="1">
    <location>
        <begin position="182"/>
        <end position="217"/>
    </location>
</feature>
<dbReference type="EMBL" id="CAJZBQ010000047">
    <property type="protein sequence ID" value="CAG9328939.1"/>
    <property type="molecule type" value="Genomic_DNA"/>
</dbReference>
<dbReference type="AlphaFoldDB" id="A0AAU9JVK6"/>
<organism evidence="2 3">
    <name type="scientific">Blepharisma stoltei</name>
    <dbReference type="NCBI Taxonomy" id="1481888"/>
    <lineage>
        <taxon>Eukaryota</taxon>
        <taxon>Sar</taxon>
        <taxon>Alveolata</taxon>
        <taxon>Ciliophora</taxon>
        <taxon>Postciliodesmatophora</taxon>
        <taxon>Heterotrichea</taxon>
        <taxon>Heterotrichida</taxon>
        <taxon>Blepharismidae</taxon>
        <taxon>Blepharisma</taxon>
    </lineage>
</organism>